<evidence type="ECO:0000313" key="1">
    <source>
        <dbReference type="EMBL" id="MBC9795780.1"/>
    </source>
</evidence>
<gene>
    <name evidence="1" type="ORF">IBL28_07375</name>
</gene>
<sequence length="138" mass="16639">MKVIKSKNISAFGGINLVFNQLNLLGLPDLLKENLPELPAYNKRDEIEREFDVLKNDFGWNKLPCSYLNQNTVYLPFTSMCKNIYHYLIHLFSQKHQYLQPHYRLKKFIFRFICVPAKWIYRSRQWHLKLFGNHKFVT</sequence>
<organism evidence="1 2">
    <name type="scientific">Sinomicrobium weinanense</name>
    <dbReference type="NCBI Taxonomy" id="2842200"/>
    <lineage>
        <taxon>Bacteria</taxon>
        <taxon>Pseudomonadati</taxon>
        <taxon>Bacteroidota</taxon>
        <taxon>Flavobacteriia</taxon>
        <taxon>Flavobacteriales</taxon>
        <taxon>Flavobacteriaceae</taxon>
        <taxon>Sinomicrobium</taxon>
    </lineage>
</organism>
<dbReference type="Proteomes" id="UP000653730">
    <property type="component" value="Unassembled WGS sequence"/>
</dbReference>
<reference evidence="1 2" key="1">
    <citation type="submission" date="2020-09" db="EMBL/GenBank/DDBJ databases">
        <title>Sinomicrobium weinanense sp. nov., a halophilic bacteria isolated from saline-alkali soil.</title>
        <authorList>
            <person name="Wu P."/>
            <person name="Ren H."/>
            <person name="Mei Y."/>
            <person name="Liang Y."/>
            <person name="Chen Z."/>
        </authorList>
    </citation>
    <scope>NUCLEOTIDE SEQUENCE [LARGE SCALE GENOMIC DNA]</scope>
    <source>
        <strain evidence="1 2">FJxs</strain>
    </source>
</reference>
<comment type="caution">
    <text evidence="1">The sequence shown here is derived from an EMBL/GenBank/DDBJ whole genome shotgun (WGS) entry which is preliminary data.</text>
</comment>
<protein>
    <recommendedName>
        <fullName evidence="3">Transposase DDE domain-containing protein</fullName>
    </recommendedName>
</protein>
<dbReference type="RefSeq" id="WP_187964928.1">
    <property type="nucleotide sequence ID" value="NZ_JACVDC010000015.1"/>
</dbReference>
<dbReference type="EMBL" id="JACVDC010000015">
    <property type="protein sequence ID" value="MBC9795780.1"/>
    <property type="molecule type" value="Genomic_DNA"/>
</dbReference>
<keyword evidence="2" id="KW-1185">Reference proteome</keyword>
<evidence type="ECO:0008006" key="3">
    <source>
        <dbReference type="Google" id="ProtNLM"/>
    </source>
</evidence>
<proteinExistence type="predicted"/>
<accession>A0A926JQS8</accession>
<dbReference type="AlphaFoldDB" id="A0A926JQS8"/>
<name>A0A926JQS8_9FLAO</name>
<evidence type="ECO:0000313" key="2">
    <source>
        <dbReference type="Proteomes" id="UP000653730"/>
    </source>
</evidence>